<dbReference type="Proteomes" id="UP001165430">
    <property type="component" value="Unassembled WGS sequence"/>
</dbReference>
<protein>
    <submittedName>
        <fullName evidence="2">Uncharacterized protein</fullName>
    </submittedName>
</protein>
<feature type="region of interest" description="Disordered" evidence="1">
    <location>
        <begin position="1"/>
        <end position="26"/>
    </location>
</feature>
<gene>
    <name evidence="2" type="ORF">MM213_19535</name>
</gene>
<evidence type="ECO:0000313" key="3">
    <source>
        <dbReference type="Proteomes" id="UP001165430"/>
    </source>
</evidence>
<organism evidence="2 3">
    <name type="scientific">Belliella alkalica</name>
    <dbReference type="NCBI Taxonomy" id="1730871"/>
    <lineage>
        <taxon>Bacteria</taxon>
        <taxon>Pseudomonadati</taxon>
        <taxon>Bacteroidota</taxon>
        <taxon>Cytophagia</taxon>
        <taxon>Cytophagales</taxon>
        <taxon>Cyclobacteriaceae</taxon>
        <taxon>Belliella</taxon>
    </lineage>
</organism>
<dbReference type="EMBL" id="JAKZGO010000028">
    <property type="protein sequence ID" value="MCH7415702.1"/>
    <property type="molecule type" value="Genomic_DNA"/>
</dbReference>
<evidence type="ECO:0000256" key="1">
    <source>
        <dbReference type="SAM" id="MobiDB-lite"/>
    </source>
</evidence>
<name>A0ABS9VGY3_9BACT</name>
<reference evidence="2" key="1">
    <citation type="submission" date="2022-03" db="EMBL/GenBank/DDBJ databases">
        <title>De novo assembled genomes of Belliella spp. (Cyclobacteriaceae) strains.</title>
        <authorList>
            <person name="Szabo A."/>
            <person name="Korponai K."/>
            <person name="Felfoldi T."/>
        </authorList>
    </citation>
    <scope>NUCLEOTIDE SEQUENCE</scope>
    <source>
        <strain evidence="2">DSM 111903</strain>
    </source>
</reference>
<evidence type="ECO:0000313" key="2">
    <source>
        <dbReference type="EMBL" id="MCH7415702.1"/>
    </source>
</evidence>
<comment type="caution">
    <text evidence="2">The sequence shown here is derived from an EMBL/GenBank/DDBJ whole genome shotgun (WGS) entry which is preliminary data.</text>
</comment>
<keyword evidence="3" id="KW-1185">Reference proteome</keyword>
<accession>A0ABS9VGY3</accession>
<proteinExistence type="predicted"/>
<feature type="compositionally biased region" description="Basic and acidic residues" evidence="1">
    <location>
        <begin position="1"/>
        <end position="11"/>
    </location>
</feature>
<dbReference type="RefSeq" id="WP_241414570.1">
    <property type="nucleotide sequence ID" value="NZ_JAKZGO010000028.1"/>
</dbReference>
<sequence length="85" mass="9719">MKRAKNGKESVDMTPENNKSDRSQPLELHHADNMLGSTIHEVGLNHSSNIWHQTNNQGVVPQMRSLNSKLHWQLRVQEMGNKPPK</sequence>